<dbReference type="Gene3D" id="3.30.70.1430">
    <property type="entry name" value="Multidrug efflux transporter AcrB pore domain"/>
    <property type="match status" value="2"/>
</dbReference>
<feature type="transmembrane region" description="Helical" evidence="9">
    <location>
        <begin position="12"/>
        <end position="31"/>
    </location>
</feature>
<feature type="transmembrane region" description="Helical" evidence="9">
    <location>
        <begin position="530"/>
        <end position="550"/>
    </location>
</feature>
<evidence type="ECO:0000256" key="8">
    <source>
        <dbReference type="SAM" id="MobiDB-lite"/>
    </source>
</evidence>
<evidence type="ECO:0000256" key="5">
    <source>
        <dbReference type="ARBA" id="ARBA00022692"/>
    </source>
</evidence>
<dbReference type="RefSeq" id="WP_013563223.1">
    <property type="nucleotide sequence ID" value="NC_014962.1"/>
</dbReference>
<keyword evidence="7 9" id="KW-0472">Membrane</keyword>
<comment type="subcellular location">
    <subcellularLocation>
        <location evidence="1">Cell membrane</location>
        <topology evidence="1">Multi-pass membrane protein</topology>
    </subcellularLocation>
</comment>
<dbReference type="NCBIfam" id="TIGR00914">
    <property type="entry name" value="2A0601"/>
    <property type="match status" value="1"/>
</dbReference>
<dbReference type="InterPro" id="IPR027463">
    <property type="entry name" value="AcrB_DN_DC_subdom"/>
</dbReference>
<evidence type="ECO:0000313" key="11">
    <source>
        <dbReference type="Proteomes" id="UP000008631"/>
    </source>
</evidence>
<evidence type="ECO:0000256" key="6">
    <source>
        <dbReference type="ARBA" id="ARBA00022989"/>
    </source>
</evidence>
<feature type="transmembrane region" description="Helical" evidence="9">
    <location>
        <begin position="335"/>
        <end position="354"/>
    </location>
</feature>
<keyword evidence="4" id="KW-1003">Cell membrane</keyword>
<evidence type="ECO:0000256" key="4">
    <source>
        <dbReference type="ARBA" id="ARBA00022475"/>
    </source>
</evidence>
<feature type="transmembrane region" description="Helical" evidence="9">
    <location>
        <begin position="361"/>
        <end position="380"/>
    </location>
</feature>
<dbReference type="Gene3D" id="3.30.70.1320">
    <property type="entry name" value="Multidrug efflux transporter AcrB pore domain like"/>
    <property type="match status" value="1"/>
</dbReference>
<evidence type="ECO:0000256" key="1">
    <source>
        <dbReference type="ARBA" id="ARBA00004651"/>
    </source>
</evidence>
<dbReference type="InterPro" id="IPR004763">
    <property type="entry name" value="CusA-like"/>
</dbReference>
<keyword evidence="6 9" id="KW-1133">Transmembrane helix</keyword>
<dbReference type="SUPFAM" id="SSF82714">
    <property type="entry name" value="Multidrug efflux transporter AcrB TolC docking domain, DN and DC subdomains"/>
    <property type="match status" value="2"/>
</dbReference>
<feature type="transmembrane region" description="Helical" evidence="9">
    <location>
        <begin position="1001"/>
        <end position="1024"/>
    </location>
</feature>
<sequence>MIGRLIEASMRTGWLILTLTGVIVAAGVFAFRNQPIDAYPDISGQMVQVITVYPGRAPEEVERQVTIPIEIALRGVPGVETIRSRTIFGLSVVQLMFHEGVENYWARQRVQENLGTVELPEEAAAELGPLATAYGEVYRYELVSDGTFDLMELRTLNDWVVIPRLMRTPGVAEVSNFGGLEKQFAVTFRPSDLERFGLTLNDVVEAIQANNASAGGSVLQRGSMSFVIRGGGTIQSLDQLERIYVKSVGGIPVYLSDVAQVGLDNLTPSGIFSKDRRDESVQGIVLMRRGENPSRVLEAVQEVVAELNADDLPEGVRVVPFYDRQHLVEATLHTVSHSVLMGITLVVLVLLLFLGRPAMAFLVALTIPFSLLFALILMYLTGIPIGLLSIGAIDFGIIVDGAIIMGEHLARRLGEATRADRLDPQSHPFNPFATVLKAAQEVERTVFFSILMIIVAYLPLLSLTRIEGLLFRPMALTMVFAMIGALLFSLFVVPVMSVAVFQRGYREWENPLLRWLRPLYGATIQRLLQLRWWVVAGSICLFATIALKIAPQLGLEFLPRMDEGVIWVRANFPEGTSLNQTSAYGKRLREIVLECPDIQFVTVQAGRNDSGTDPFPPSRMEVMIGPKPRELWTQFQTKDQLVEHLGSRLRAEFPTTRFNFTQPIIDSVTEDTNGTSADLAVEFSGPDSDILMDLARATVELLSAVPGARDVAIEQEGPQPQLVITPVRQWCARHNVKIEDVAKLINIALGGEAIGVLYENERRFDITARLDRSFVTSPQAVGRLIVHNAEGLPVPLAQVAQIELVDGQTVIARENSRRRITVRCDIVGRDQGGFVAEAQRRFQESVAPKLPNGYRVAWLGMFENLERARDHFIVVIPITVGLIFALMIVTFGSLRAALLLLVSVPFAFIGGVAALWARGMNLNVSTGVGFAALFGVSIMNGVLMVRAITARRREGRSLRAAIQQGALDCLRPILVASLVAILGLLPASLATGLGSDVQRPLATVIVWGLFSSTLLTLFVVPVLYDLFRPHVAAAPTNPPPPRPASLVEPAGAGSALNV</sequence>
<dbReference type="PANTHER" id="PTHR32063:SF17">
    <property type="entry name" value="CATION EFFLUX SYSTEM PROTEIN"/>
    <property type="match status" value="1"/>
</dbReference>
<evidence type="ECO:0000313" key="10">
    <source>
        <dbReference type="EMBL" id="ADV60934.1"/>
    </source>
</evidence>
<evidence type="ECO:0000256" key="9">
    <source>
        <dbReference type="SAM" id="Phobius"/>
    </source>
</evidence>
<feature type="transmembrane region" description="Helical" evidence="9">
    <location>
        <begin position="928"/>
        <end position="948"/>
    </location>
</feature>
<accession>E8QXV5</accession>
<reference key="1">
    <citation type="submission" date="2010-11" db="EMBL/GenBank/DDBJ databases">
        <title>The complete sequence of chromosome of Isophaera pallida ATCC 43644.</title>
        <authorList>
            <consortium name="US DOE Joint Genome Institute (JGI-PGF)"/>
            <person name="Lucas S."/>
            <person name="Copeland A."/>
            <person name="Lapidus A."/>
            <person name="Bruce D."/>
            <person name="Goodwin L."/>
            <person name="Pitluck S."/>
            <person name="Kyrpides N."/>
            <person name="Mavromatis K."/>
            <person name="Pagani I."/>
            <person name="Ivanova N."/>
            <person name="Saunders E."/>
            <person name="Brettin T."/>
            <person name="Detter J.C."/>
            <person name="Han C."/>
            <person name="Tapia R."/>
            <person name="Land M."/>
            <person name="Hauser L."/>
            <person name="Markowitz V."/>
            <person name="Cheng J.-F."/>
            <person name="Hugenholtz P."/>
            <person name="Woyke T."/>
            <person name="Wu D."/>
            <person name="Eisen J.A."/>
        </authorList>
    </citation>
    <scope>NUCLEOTIDE SEQUENCE</scope>
    <source>
        <strain>ATCC 43644</strain>
    </source>
</reference>
<dbReference type="PANTHER" id="PTHR32063">
    <property type="match status" value="1"/>
</dbReference>
<proteinExistence type="inferred from homology"/>
<dbReference type="HOGENOM" id="CLU_002755_1_2_0"/>
<dbReference type="SUPFAM" id="SSF82866">
    <property type="entry name" value="Multidrug efflux transporter AcrB transmembrane domain"/>
    <property type="match status" value="2"/>
</dbReference>
<name>E8QXV5_ISOPI</name>
<dbReference type="AlphaFoldDB" id="E8QXV5"/>
<evidence type="ECO:0000256" key="3">
    <source>
        <dbReference type="ARBA" id="ARBA00022448"/>
    </source>
</evidence>
<dbReference type="Gene3D" id="3.30.2090.10">
    <property type="entry name" value="Multidrug efflux transporter AcrB TolC docking domain, DN and DC subdomains"/>
    <property type="match status" value="2"/>
</dbReference>
<feature type="transmembrane region" description="Helical" evidence="9">
    <location>
        <begin position="871"/>
        <end position="889"/>
    </location>
</feature>
<keyword evidence="11" id="KW-1185">Reference proteome</keyword>
<feature type="transmembrane region" description="Helical" evidence="9">
    <location>
        <begin position="896"/>
        <end position="916"/>
    </location>
</feature>
<dbReference type="InterPro" id="IPR001036">
    <property type="entry name" value="Acrflvin-R"/>
</dbReference>
<keyword evidence="5 9" id="KW-0812">Transmembrane</keyword>
<dbReference type="InParanoid" id="E8QXV5"/>
<protein>
    <submittedName>
        <fullName evidence="10">Heavy metal efflux pump, CzcA family</fullName>
    </submittedName>
</protein>
<gene>
    <name evidence="10" type="ordered locus">Isop_0339</name>
</gene>
<dbReference type="OrthoDB" id="9757876at2"/>
<keyword evidence="3" id="KW-0813">Transport</keyword>
<dbReference type="eggNOG" id="COG3696">
    <property type="taxonomic scope" value="Bacteria"/>
</dbReference>
<dbReference type="SUPFAM" id="SSF82693">
    <property type="entry name" value="Multidrug efflux transporter AcrB pore domain, PN1, PN2, PC1 and PC2 subdomains"/>
    <property type="match status" value="3"/>
</dbReference>
<evidence type="ECO:0000256" key="7">
    <source>
        <dbReference type="ARBA" id="ARBA00023136"/>
    </source>
</evidence>
<feature type="region of interest" description="Disordered" evidence="8">
    <location>
        <begin position="1037"/>
        <end position="1058"/>
    </location>
</feature>
<feature type="transmembrane region" description="Helical" evidence="9">
    <location>
        <begin position="969"/>
        <end position="989"/>
    </location>
</feature>
<evidence type="ECO:0000256" key="2">
    <source>
        <dbReference type="ARBA" id="ARBA00010942"/>
    </source>
</evidence>
<feature type="transmembrane region" description="Helical" evidence="9">
    <location>
        <begin position="478"/>
        <end position="501"/>
    </location>
</feature>
<dbReference type="Gene3D" id="3.30.70.1440">
    <property type="entry name" value="Multidrug efflux transporter AcrB pore domain"/>
    <property type="match status" value="1"/>
</dbReference>
<dbReference type="Pfam" id="PF00873">
    <property type="entry name" value="ACR_tran"/>
    <property type="match status" value="1"/>
</dbReference>
<dbReference type="GO" id="GO:0008324">
    <property type="term" value="F:monoatomic cation transmembrane transporter activity"/>
    <property type="evidence" value="ECO:0007669"/>
    <property type="project" value="InterPro"/>
</dbReference>
<feature type="transmembrane region" description="Helical" evidence="9">
    <location>
        <begin position="446"/>
        <end position="466"/>
    </location>
</feature>
<dbReference type="GO" id="GO:0042910">
    <property type="term" value="F:xenobiotic transmembrane transporter activity"/>
    <property type="evidence" value="ECO:0007669"/>
    <property type="project" value="TreeGrafter"/>
</dbReference>
<dbReference type="Proteomes" id="UP000008631">
    <property type="component" value="Chromosome"/>
</dbReference>
<feature type="transmembrane region" description="Helical" evidence="9">
    <location>
        <begin position="386"/>
        <end position="405"/>
    </location>
</feature>
<dbReference type="Gene3D" id="1.20.1640.10">
    <property type="entry name" value="Multidrug efflux transporter AcrB transmembrane domain"/>
    <property type="match status" value="2"/>
</dbReference>
<dbReference type="KEGG" id="ipa:Isop_0339"/>
<reference evidence="10 11" key="2">
    <citation type="journal article" date="2011" name="Stand. Genomic Sci.">
        <title>Complete genome sequence of Isosphaera pallida type strain (IS1B).</title>
        <authorList>
            <consortium name="US DOE Joint Genome Institute (JGI-PGF)"/>
            <person name="Goker M."/>
            <person name="Cleland D."/>
            <person name="Saunders E."/>
            <person name="Lapidus A."/>
            <person name="Nolan M."/>
            <person name="Lucas S."/>
            <person name="Hammon N."/>
            <person name="Deshpande S."/>
            <person name="Cheng J.F."/>
            <person name="Tapia R."/>
            <person name="Han C."/>
            <person name="Goodwin L."/>
            <person name="Pitluck S."/>
            <person name="Liolios K."/>
            <person name="Pagani I."/>
            <person name="Ivanova N."/>
            <person name="Mavromatis K."/>
            <person name="Pati A."/>
            <person name="Chen A."/>
            <person name="Palaniappan K."/>
            <person name="Land M."/>
            <person name="Hauser L."/>
            <person name="Chang Y.J."/>
            <person name="Jeffries C.D."/>
            <person name="Detter J.C."/>
            <person name="Beck B."/>
            <person name="Woyke T."/>
            <person name="Bristow J."/>
            <person name="Eisen J.A."/>
            <person name="Markowitz V."/>
            <person name="Hugenholtz P."/>
            <person name="Kyrpides N.C."/>
            <person name="Klenk H.P."/>
        </authorList>
    </citation>
    <scope>NUCLEOTIDE SEQUENCE [LARGE SCALE GENOMIC DNA]</scope>
    <source>
        <strain evidence="11">ATCC 43644 / DSM 9630 / IS1B</strain>
    </source>
</reference>
<dbReference type="EMBL" id="CP002353">
    <property type="protein sequence ID" value="ADV60934.1"/>
    <property type="molecule type" value="Genomic_DNA"/>
</dbReference>
<dbReference type="PRINTS" id="PR00702">
    <property type="entry name" value="ACRIFLAVINRP"/>
</dbReference>
<organism evidence="10 11">
    <name type="scientific">Isosphaera pallida (strain ATCC 43644 / DSM 9630 / IS1B)</name>
    <dbReference type="NCBI Taxonomy" id="575540"/>
    <lineage>
        <taxon>Bacteria</taxon>
        <taxon>Pseudomonadati</taxon>
        <taxon>Planctomycetota</taxon>
        <taxon>Planctomycetia</taxon>
        <taxon>Isosphaerales</taxon>
        <taxon>Isosphaeraceae</taxon>
        <taxon>Isosphaera</taxon>
    </lineage>
</organism>
<comment type="similarity">
    <text evidence="2">Belongs to the resistance-nodulation-cell division (RND) (TC 2.A.6) family.</text>
</comment>
<dbReference type="STRING" id="575540.Isop_0339"/>
<dbReference type="GO" id="GO:0005886">
    <property type="term" value="C:plasma membrane"/>
    <property type="evidence" value="ECO:0007669"/>
    <property type="project" value="UniProtKB-SubCell"/>
</dbReference>